<dbReference type="SMART" id="SM00346">
    <property type="entry name" value="HTH_ICLR"/>
    <property type="match status" value="1"/>
</dbReference>
<dbReference type="Pfam" id="PF01614">
    <property type="entry name" value="IclR_C"/>
    <property type="match status" value="1"/>
</dbReference>
<keyword evidence="7" id="KW-1185">Reference proteome</keyword>
<dbReference type="GO" id="GO:0003700">
    <property type="term" value="F:DNA-binding transcription factor activity"/>
    <property type="evidence" value="ECO:0007669"/>
    <property type="project" value="TreeGrafter"/>
</dbReference>
<evidence type="ECO:0000259" key="5">
    <source>
        <dbReference type="PROSITE" id="PS51078"/>
    </source>
</evidence>
<organism evidence="6 7">
    <name type="scientific">Hirschia baltica (strain ATCC 49814 / DSM 5838 / IFAM 1418)</name>
    <dbReference type="NCBI Taxonomy" id="582402"/>
    <lineage>
        <taxon>Bacteria</taxon>
        <taxon>Pseudomonadati</taxon>
        <taxon>Pseudomonadota</taxon>
        <taxon>Alphaproteobacteria</taxon>
        <taxon>Hyphomonadales</taxon>
        <taxon>Hyphomonadaceae</taxon>
        <taxon>Hirschia</taxon>
    </lineage>
</organism>
<dbReference type="GO" id="GO:0045892">
    <property type="term" value="P:negative regulation of DNA-templated transcription"/>
    <property type="evidence" value="ECO:0007669"/>
    <property type="project" value="TreeGrafter"/>
</dbReference>
<dbReference type="KEGG" id="hba:Hbal_2562"/>
<dbReference type="PROSITE" id="PS51078">
    <property type="entry name" value="ICLR_ED"/>
    <property type="match status" value="1"/>
</dbReference>
<evidence type="ECO:0000259" key="4">
    <source>
        <dbReference type="PROSITE" id="PS51077"/>
    </source>
</evidence>
<dbReference type="Gene3D" id="3.30.450.40">
    <property type="match status" value="1"/>
</dbReference>
<dbReference type="STRING" id="582402.Hbal_2562"/>
<keyword evidence="3" id="KW-0804">Transcription</keyword>
<dbReference type="InterPro" id="IPR029016">
    <property type="entry name" value="GAF-like_dom_sf"/>
</dbReference>
<dbReference type="Gene3D" id="1.10.10.10">
    <property type="entry name" value="Winged helix-like DNA-binding domain superfamily/Winged helix DNA-binding domain"/>
    <property type="match status" value="1"/>
</dbReference>
<evidence type="ECO:0000256" key="3">
    <source>
        <dbReference type="ARBA" id="ARBA00023163"/>
    </source>
</evidence>
<dbReference type="InterPro" id="IPR050707">
    <property type="entry name" value="HTH_MetabolicPath_Reg"/>
</dbReference>
<dbReference type="OrthoDB" id="9807558at2"/>
<dbReference type="InterPro" id="IPR014757">
    <property type="entry name" value="Tscrpt_reg_IclR_C"/>
</dbReference>
<accession>C6XP57</accession>
<dbReference type="RefSeq" id="WP_015828387.1">
    <property type="nucleotide sequence ID" value="NC_012982.1"/>
</dbReference>
<feature type="domain" description="IclR-ED" evidence="5">
    <location>
        <begin position="66"/>
        <end position="247"/>
    </location>
</feature>
<keyword evidence="1" id="KW-0805">Transcription regulation</keyword>
<dbReference type="Pfam" id="PF09339">
    <property type="entry name" value="HTH_IclR"/>
    <property type="match status" value="1"/>
</dbReference>
<dbReference type="Proteomes" id="UP000002745">
    <property type="component" value="Chromosome"/>
</dbReference>
<protein>
    <submittedName>
        <fullName evidence="6">Transcriptional regulator, IclR family</fullName>
    </submittedName>
</protein>
<dbReference type="InterPro" id="IPR036390">
    <property type="entry name" value="WH_DNA-bd_sf"/>
</dbReference>
<dbReference type="SUPFAM" id="SSF46785">
    <property type="entry name" value="Winged helix' DNA-binding domain"/>
    <property type="match status" value="1"/>
</dbReference>
<evidence type="ECO:0000256" key="2">
    <source>
        <dbReference type="ARBA" id="ARBA00023125"/>
    </source>
</evidence>
<dbReference type="AlphaFoldDB" id="C6XP57"/>
<reference evidence="7" key="1">
    <citation type="journal article" date="2011" name="J. Bacteriol.">
        <title>Genome sequences of eight morphologically diverse alphaproteobacteria.</title>
        <authorList>
            <consortium name="US DOE Joint Genome Institute"/>
            <person name="Brown P.J."/>
            <person name="Kysela D.T."/>
            <person name="Buechlein A."/>
            <person name="Hemmerich C."/>
            <person name="Brun Y.V."/>
        </authorList>
    </citation>
    <scope>NUCLEOTIDE SEQUENCE [LARGE SCALE GENOMIC DNA]</scope>
    <source>
        <strain evidence="7">ATCC 49814 / DSM 5838 / IFAM 1418</strain>
    </source>
</reference>
<dbReference type="SUPFAM" id="SSF55781">
    <property type="entry name" value="GAF domain-like"/>
    <property type="match status" value="1"/>
</dbReference>
<sequence>MLVKQAVNTLQILEYFSERLKPATLAEIADDLSWPRSSTFNIVGTLVEKGYLYQPHIRGAYYPSPRWLTLSQIINDAAPLPKGVLELLQNLATATKETVIIAAPSGINAIFLAVIESQYSVRYSAKVGDNVPIHASSAGRSLLSQMSREQRTALYRKINFIQFSPNSPTTVEQVEEKLELSAARGYHQSHAEYVRDLVGVAIPLNIPDRNLSIIVVGPISRCLEERDKIAVIMKKEILKFKKGNLAR</sequence>
<feature type="domain" description="HTH iclR-type" evidence="4">
    <location>
        <begin position="3"/>
        <end position="65"/>
    </location>
</feature>
<dbReference type="GO" id="GO:0003677">
    <property type="term" value="F:DNA binding"/>
    <property type="evidence" value="ECO:0007669"/>
    <property type="project" value="UniProtKB-KW"/>
</dbReference>
<evidence type="ECO:0000313" key="7">
    <source>
        <dbReference type="Proteomes" id="UP000002745"/>
    </source>
</evidence>
<keyword evidence="2" id="KW-0238">DNA-binding</keyword>
<gene>
    <name evidence="6" type="ordered locus">Hbal_2562</name>
</gene>
<dbReference type="InterPro" id="IPR036388">
    <property type="entry name" value="WH-like_DNA-bd_sf"/>
</dbReference>
<dbReference type="InterPro" id="IPR005471">
    <property type="entry name" value="Tscrpt_reg_IclR_N"/>
</dbReference>
<dbReference type="EMBL" id="CP001678">
    <property type="protein sequence ID" value="ACT60237.1"/>
    <property type="molecule type" value="Genomic_DNA"/>
</dbReference>
<dbReference type="eggNOG" id="COG1414">
    <property type="taxonomic scope" value="Bacteria"/>
</dbReference>
<dbReference type="PANTHER" id="PTHR30136">
    <property type="entry name" value="HELIX-TURN-HELIX TRANSCRIPTIONAL REGULATOR, ICLR FAMILY"/>
    <property type="match status" value="1"/>
</dbReference>
<evidence type="ECO:0000313" key="6">
    <source>
        <dbReference type="EMBL" id="ACT60237.1"/>
    </source>
</evidence>
<dbReference type="PROSITE" id="PS51077">
    <property type="entry name" value="HTH_ICLR"/>
    <property type="match status" value="1"/>
</dbReference>
<evidence type="ECO:0000256" key="1">
    <source>
        <dbReference type="ARBA" id="ARBA00023015"/>
    </source>
</evidence>
<proteinExistence type="predicted"/>
<dbReference type="PANTHER" id="PTHR30136:SF35">
    <property type="entry name" value="HTH-TYPE TRANSCRIPTIONAL REGULATOR RV1719"/>
    <property type="match status" value="1"/>
</dbReference>
<dbReference type="HOGENOM" id="CLU_062618_6_2_5"/>
<name>C6XP57_HIRBI</name>